<dbReference type="Gene3D" id="3.40.190.10">
    <property type="entry name" value="Periplasmic binding protein-like II"/>
    <property type="match status" value="1"/>
</dbReference>
<evidence type="ECO:0000313" key="3">
    <source>
        <dbReference type="Proteomes" id="UP000834106"/>
    </source>
</evidence>
<feature type="domain" description="Solute-binding protein family 3/N-terminal" evidence="1">
    <location>
        <begin position="25"/>
        <end position="106"/>
    </location>
</feature>
<dbReference type="InterPro" id="IPR015683">
    <property type="entry name" value="Ionotropic_Glu_rcpt"/>
</dbReference>
<protein>
    <recommendedName>
        <fullName evidence="1">Solute-binding protein family 3/N-terminal domain-containing protein</fullName>
    </recommendedName>
</protein>
<dbReference type="Pfam" id="PF00497">
    <property type="entry name" value="SBP_bac_3"/>
    <property type="match status" value="1"/>
</dbReference>
<reference evidence="2" key="1">
    <citation type="submission" date="2023-05" db="EMBL/GenBank/DDBJ databases">
        <authorList>
            <person name="Huff M."/>
        </authorList>
    </citation>
    <scope>NUCLEOTIDE SEQUENCE</scope>
</reference>
<keyword evidence="3" id="KW-1185">Reference proteome</keyword>
<dbReference type="PANTHER" id="PTHR18966">
    <property type="entry name" value="IONOTROPIC GLUTAMATE RECEPTOR"/>
    <property type="match status" value="1"/>
</dbReference>
<gene>
    <name evidence="2" type="ORF">FPE_LOCUS5348</name>
</gene>
<evidence type="ECO:0000313" key="2">
    <source>
        <dbReference type="EMBL" id="CAI9757918.1"/>
    </source>
</evidence>
<evidence type="ECO:0000259" key="1">
    <source>
        <dbReference type="Pfam" id="PF00497"/>
    </source>
</evidence>
<dbReference type="SUPFAM" id="SSF53850">
    <property type="entry name" value="Periplasmic binding protein-like II"/>
    <property type="match status" value="1"/>
</dbReference>
<organism evidence="2 3">
    <name type="scientific">Fraxinus pennsylvanica</name>
    <dbReference type="NCBI Taxonomy" id="56036"/>
    <lineage>
        <taxon>Eukaryota</taxon>
        <taxon>Viridiplantae</taxon>
        <taxon>Streptophyta</taxon>
        <taxon>Embryophyta</taxon>
        <taxon>Tracheophyta</taxon>
        <taxon>Spermatophyta</taxon>
        <taxon>Magnoliopsida</taxon>
        <taxon>eudicotyledons</taxon>
        <taxon>Gunneridae</taxon>
        <taxon>Pentapetalae</taxon>
        <taxon>asterids</taxon>
        <taxon>lamiids</taxon>
        <taxon>Lamiales</taxon>
        <taxon>Oleaceae</taxon>
        <taxon>Oleeae</taxon>
        <taxon>Fraxinus</taxon>
    </lineage>
</organism>
<dbReference type="EMBL" id="OU503038">
    <property type="protein sequence ID" value="CAI9757918.1"/>
    <property type="molecule type" value="Genomic_DNA"/>
</dbReference>
<proteinExistence type="predicted"/>
<name>A0AAD2DMT4_9LAMI</name>
<dbReference type="InterPro" id="IPR001638">
    <property type="entry name" value="Solute-binding_3/MltF_N"/>
</dbReference>
<dbReference type="Proteomes" id="UP000834106">
    <property type="component" value="Chromosome 3"/>
</dbReference>
<sequence>MKKGIFEGLEGILSSNYWPADRNETFISGFSIDVFEAAAKQLLYRLPYVFLPYYGSYDEMVAEVHNKSLDAGVGDTEIMVDRYVYAEFSQPYIESGLVMVVTVKPGVKDKGFVVVDAFKKEMWIQMAAMSMSSVVDIWLIKYANNNPDITGLFWQLLSSML</sequence>
<accession>A0AAD2DMT4</accession>
<dbReference type="AlphaFoldDB" id="A0AAD2DMT4"/>